<keyword evidence="6" id="KW-0963">Cytoplasm</keyword>
<reference evidence="20" key="1">
    <citation type="submission" date="2022-03" db="EMBL/GenBank/DDBJ databases">
        <authorList>
            <person name="Legras J.-L."/>
            <person name="Devillers H."/>
            <person name="Grondin C."/>
        </authorList>
    </citation>
    <scope>NUCLEOTIDE SEQUENCE</scope>
    <source>
        <strain evidence="20">CLIB 1423</strain>
    </source>
</reference>
<evidence type="ECO:0000256" key="7">
    <source>
        <dbReference type="ARBA" id="ARBA00022618"/>
    </source>
</evidence>
<evidence type="ECO:0000256" key="8">
    <source>
        <dbReference type="ARBA" id="ARBA00022701"/>
    </source>
</evidence>
<comment type="subcellular location">
    <subcellularLocation>
        <location evidence="3">Chromosome</location>
        <location evidence="3">Centromere</location>
        <location evidence="3">Kinetochore</location>
    </subcellularLocation>
    <subcellularLocation>
        <location evidence="2">Cytoplasm</location>
        <location evidence="2">Cytoskeleton</location>
        <location evidence="2">Spindle</location>
    </subcellularLocation>
    <subcellularLocation>
        <location evidence="1">Nucleus</location>
    </subcellularLocation>
</comment>
<keyword evidence="10" id="KW-0159">Chromosome partition</keyword>
<dbReference type="EMBL" id="CAKXYY010000020">
    <property type="protein sequence ID" value="CAH2354974.1"/>
    <property type="molecule type" value="Genomic_DNA"/>
</dbReference>
<evidence type="ECO:0000256" key="12">
    <source>
        <dbReference type="ARBA" id="ARBA00023054"/>
    </source>
</evidence>
<keyword evidence="12" id="KW-0175">Coiled coil</keyword>
<accession>A0A9P0QU03</accession>
<evidence type="ECO:0000256" key="2">
    <source>
        <dbReference type="ARBA" id="ARBA00004186"/>
    </source>
</evidence>
<keyword evidence="15" id="KW-0131">Cell cycle</keyword>
<keyword evidence="16" id="KW-0137">Centromere</keyword>
<sequence length="297" mass="33721">MPSLSYFLNRAQESCDTIQNLEFKAPGIFTNSIIAEPSITTLLKDAEDHESALYRIRKPAASRRRPISSLQSSLASKGANDYSNAVREDGLNYKPERVDGKTYYVDQSFHEFMDPEDEHNGEEESSHRKRTAVWVPEIVPTKKLRGPAAVAGSSMSPPSSPTKLFSRIDIEGGDIEHICSEALEIIRRYPSLVSEEEDANLLAYRKKLLSLIKEVKDLEEVEGKQARQLAEYNFALNDALLLSSPSRAVLREEEEEVEDEEEEEEEEEEEVDIDALLEQEESEIEELETKLEQINQE</sequence>
<dbReference type="GO" id="GO:0005876">
    <property type="term" value="C:spindle microtubule"/>
    <property type="evidence" value="ECO:0007669"/>
    <property type="project" value="InterPro"/>
</dbReference>
<dbReference type="Pfam" id="PF08657">
    <property type="entry name" value="DASH_Spc34"/>
    <property type="match status" value="2"/>
</dbReference>
<keyword evidence="11" id="KW-0995">Kinetochore</keyword>
<keyword evidence="5" id="KW-0158">Chromosome</keyword>
<evidence type="ECO:0000256" key="9">
    <source>
        <dbReference type="ARBA" id="ARBA00022776"/>
    </source>
</evidence>
<evidence type="ECO:0000256" key="13">
    <source>
        <dbReference type="ARBA" id="ARBA00023212"/>
    </source>
</evidence>
<evidence type="ECO:0000256" key="11">
    <source>
        <dbReference type="ARBA" id="ARBA00022838"/>
    </source>
</evidence>
<keyword evidence="8" id="KW-0493">Microtubule</keyword>
<evidence type="ECO:0000256" key="15">
    <source>
        <dbReference type="ARBA" id="ARBA00023306"/>
    </source>
</evidence>
<keyword evidence="13" id="KW-0206">Cytoskeleton</keyword>
<evidence type="ECO:0000313" key="20">
    <source>
        <dbReference type="EMBL" id="CAH2354974.1"/>
    </source>
</evidence>
<proteinExistence type="inferred from homology"/>
<organism evidence="20 21">
    <name type="scientific">[Candida] railenensis</name>
    <dbReference type="NCBI Taxonomy" id="45579"/>
    <lineage>
        <taxon>Eukaryota</taxon>
        <taxon>Fungi</taxon>
        <taxon>Dikarya</taxon>
        <taxon>Ascomycota</taxon>
        <taxon>Saccharomycotina</taxon>
        <taxon>Pichiomycetes</taxon>
        <taxon>Debaryomycetaceae</taxon>
        <taxon>Kurtzmaniella</taxon>
    </lineage>
</organism>
<dbReference type="GO" id="GO:0042729">
    <property type="term" value="C:DASH complex"/>
    <property type="evidence" value="ECO:0007669"/>
    <property type="project" value="InterPro"/>
</dbReference>
<keyword evidence="21" id="KW-1185">Reference proteome</keyword>
<dbReference type="GO" id="GO:0008608">
    <property type="term" value="P:attachment of spindle microtubules to kinetochore"/>
    <property type="evidence" value="ECO:0007669"/>
    <property type="project" value="InterPro"/>
</dbReference>
<evidence type="ECO:0000256" key="16">
    <source>
        <dbReference type="ARBA" id="ARBA00023328"/>
    </source>
</evidence>
<evidence type="ECO:0000313" key="21">
    <source>
        <dbReference type="Proteomes" id="UP000837801"/>
    </source>
</evidence>
<evidence type="ECO:0000256" key="6">
    <source>
        <dbReference type="ARBA" id="ARBA00022490"/>
    </source>
</evidence>
<dbReference type="AlphaFoldDB" id="A0A9P0QU03"/>
<gene>
    <name evidence="20" type="ORF">CLIB1423_20S01178</name>
</gene>
<protein>
    <recommendedName>
        <fullName evidence="17">DASH complex subunit SPC34</fullName>
    </recommendedName>
    <alternativeName>
        <fullName evidence="18">Outer kinetochore protein SPC34</fullName>
    </alternativeName>
</protein>
<evidence type="ECO:0000256" key="18">
    <source>
        <dbReference type="ARBA" id="ARBA00044346"/>
    </source>
</evidence>
<keyword evidence="14" id="KW-0539">Nucleus</keyword>
<comment type="similarity">
    <text evidence="4">Belongs to the DASH complex SPC34 family.</text>
</comment>
<dbReference type="OrthoDB" id="10016597at2759"/>
<name>A0A9P0QU03_9ASCO</name>
<evidence type="ECO:0000256" key="17">
    <source>
        <dbReference type="ARBA" id="ARBA00044112"/>
    </source>
</evidence>
<feature type="compositionally biased region" description="Acidic residues" evidence="19">
    <location>
        <begin position="252"/>
        <end position="277"/>
    </location>
</feature>
<dbReference type="GO" id="GO:0051301">
    <property type="term" value="P:cell division"/>
    <property type="evidence" value="ECO:0007669"/>
    <property type="project" value="UniProtKB-KW"/>
</dbReference>
<keyword evidence="7" id="KW-0132">Cell division</keyword>
<evidence type="ECO:0000256" key="19">
    <source>
        <dbReference type="SAM" id="MobiDB-lite"/>
    </source>
</evidence>
<comment type="caution">
    <text evidence="20">The sequence shown here is derived from an EMBL/GenBank/DDBJ whole genome shotgun (WGS) entry which is preliminary data.</text>
</comment>
<feature type="region of interest" description="Disordered" evidence="19">
    <location>
        <begin position="247"/>
        <end position="277"/>
    </location>
</feature>
<dbReference type="Proteomes" id="UP000837801">
    <property type="component" value="Unassembled WGS sequence"/>
</dbReference>
<dbReference type="InterPro" id="IPR013966">
    <property type="entry name" value="Spc34"/>
</dbReference>
<keyword evidence="9" id="KW-0498">Mitosis</keyword>
<evidence type="ECO:0000256" key="10">
    <source>
        <dbReference type="ARBA" id="ARBA00022829"/>
    </source>
</evidence>
<evidence type="ECO:0000256" key="4">
    <source>
        <dbReference type="ARBA" id="ARBA00008491"/>
    </source>
</evidence>
<evidence type="ECO:0000256" key="1">
    <source>
        <dbReference type="ARBA" id="ARBA00004123"/>
    </source>
</evidence>
<evidence type="ECO:0000256" key="3">
    <source>
        <dbReference type="ARBA" id="ARBA00004629"/>
    </source>
</evidence>
<evidence type="ECO:0000256" key="14">
    <source>
        <dbReference type="ARBA" id="ARBA00023242"/>
    </source>
</evidence>
<evidence type="ECO:0000256" key="5">
    <source>
        <dbReference type="ARBA" id="ARBA00022454"/>
    </source>
</evidence>